<name>A0A4V2ZT24_9BACL</name>
<dbReference type="Proteomes" id="UP000295636">
    <property type="component" value="Unassembled WGS sequence"/>
</dbReference>
<dbReference type="InterPro" id="IPR035906">
    <property type="entry name" value="MetI-like_sf"/>
</dbReference>
<proteinExistence type="inferred from homology"/>
<evidence type="ECO:0000313" key="10">
    <source>
        <dbReference type="Proteomes" id="UP000295636"/>
    </source>
</evidence>
<protein>
    <submittedName>
        <fullName evidence="9">Sugar ABC transporter permease</fullName>
    </submittedName>
</protein>
<keyword evidence="5 7" id="KW-1133">Transmembrane helix</keyword>
<dbReference type="AlphaFoldDB" id="A0A4V2ZT24"/>
<comment type="similarity">
    <text evidence="7">Belongs to the binding-protein-dependent transport system permease family.</text>
</comment>
<dbReference type="SUPFAM" id="SSF161098">
    <property type="entry name" value="MetI-like"/>
    <property type="match status" value="1"/>
</dbReference>
<comment type="subcellular location">
    <subcellularLocation>
        <location evidence="1 7">Cell membrane</location>
        <topology evidence="1 7">Multi-pass membrane protein</topology>
    </subcellularLocation>
</comment>
<keyword evidence="4 7" id="KW-0812">Transmembrane</keyword>
<evidence type="ECO:0000256" key="2">
    <source>
        <dbReference type="ARBA" id="ARBA00022448"/>
    </source>
</evidence>
<gene>
    <name evidence="9" type="ORF">E1757_20190</name>
</gene>
<sequence>MIGVWLYLRTNYENRLAMTLVAPVVLYLMAVMVIPFGWAIYMSFTDKMVGTPGNFIGIKNYVNLLADLMFWKAVTNTLVFTLVCVSAKVVFGMIMALVLNEKLIFRNVFRVLLFLPWTIPTIVSIFTWQWIFSDVGGVLNFLLTQLGIIKAPVGWLADAHLAMFSVILVNVWRGIPFVGIGILAGLQAISSDMYEAAMLDGANAVKRFIYITLPSVKEVALLAAVITMIWTLNDFEIIWLMTRGGPSNATQVLSTLSYTTGFLNLHLGKALAISIFSLPLMILLINFVTKRTLSSK</sequence>
<keyword evidence="6 7" id="KW-0472">Membrane</keyword>
<evidence type="ECO:0000256" key="3">
    <source>
        <dbReference type="ARBA" id="ARBA00022475"/>
    </source>
</evidence>
<accession>A0A4V2ZT24</accession>
<feature type="transmembrane region" description="Helical" evidence="7">
    <location>
        <begin position="111"/>
        <end position="131"/>
    </location>
</feature>
<reference evidence="9 10" key="1">
    <citation type="submission" date="2019-03" db="EMBL/GenBank/DDBJ databases">
        <title>This is whole genome sequence of Paenibacillus sp MS74 strain.</title>
        <authorList>
            <person name="Trinh H.N."/>
        </authorList>
    </citation>
    <scope>NUCLEOTIDE SEQUENCE [LARGE SCALE GENOMIC DNA]</scope>
    <source>
        <strain evidence="9 10">MS74</strain>
    </source>
</reference>
<dbReference type="EMBL" id="SMRT01000010">
    <property type="protein sequence ID" value="TDF95434.1"/>
    <property type="molecule type" value="Genomic_DNA"/>
</dbReference>
<dbReference type="OrthoDB" id="9809527at2"/>
<dbReference type="GO" id="GO:0005886">
    <property type="term" value="C:plasma membrane"/>
    <property type="evidence" value="ECO:0007669"/>
    <property type="project" value="UniProtKB-SubCell"/>
</dbReference>
<dbReference type="PROSITE" id="PS50928">
    <property type="entry name" value="ABC_TM1"/>
    <property type="match status" value="1"/>
</dbReference>
<evidence type="ECO:0000256" key="5">
    <source>
        <dbReference type="ARBA" id="ARBA00022989"/>
    </source>
</evidence>
<evidence type="ECO:0000256" key="7">
    <source>
        <dbReference type="RuleBase" id="RU363032"/>
    </source>
</evidence>
<feature type="transmembrane region" description="Helical" evidence="7">
    <location>
        <begin position="20"/>
        <end position="41"/>
    </location>
</feature>
<keyword evidence="2 7" id="KW-0813">Transport</keyword>
<evidence type="ECO:0000313" key="9">
    <source>
        <dbReference type="EMBL" id="TDF95434.1"/>
    </source>
</evidence>
<feature type="domain" description="ABC transmembrane type-1" evidence="8">
    <location>
        <begin position="74"/>
        <end position="286"/>
    </location>
</feature>
<dbReference type="PANTHER" id="PTHR43005">
    <property type="entry name" value="BLR7065 PROTEIN"/>
    <property type="match status" value="1"/>
</dbReference>
<evidence type="ECO:0000259" key="8">
    <source>
        <dbReference type="PROSITE" id="PS50928"/>
    </source>
</evidence>
<comment type="caution">
    <text evidence="9">The sequence shown here is derived from an EMBL/GenBank/DDBJ whole genome shotgun (WGS) entry which is preliminary data.</text>
</comment>
<dbReference type="GO" id="GO:0055085">
    <property type="term" value="P:transmembrane transport"/>
    <property type="evidence" value="ECO:0007669"/>
    <property type="project" value="InterPro"/>
</dbReference>
<feature type="transmembrane region" description="Helical" evidence="7">
    <location>
        <begin position="270"/>
        <end position="289"/>
    </location>
</feature>
<dbReference type="Pfam" id="PF00528">
    <property type="entry name" value="BPD_transp_1"/>
    <property type="match status" value="1"/>
</dbReference>
<evidence type="ECO:0000256" key="6">
    <source>
        <dbReference type="ARBA" id="ARBA00023136"/>
    </source>
</evidence>
<dbReference type="InterPro" id="IPR000515">
    <property type="entry name" value="MetI-like"/>
</dbReference>
<feature type="transmembrane region" description="Helical" evidence="7">
    <location>
        <begin position="207"/>
        <end position="232"/>
    </location>
</feature>
<evidence type="ECO:0000256" key="1">
    <source>
        <dbReference type="ARBA" id="ARBA00004651"/>
    </source>
</evidence>
<organism evidence="9 10">
    <name type="scientific">Paenibacillus piri</name>
    <dbReference type="NCBI Taxonomy" id="2547395"/>
    <lineage>
        <taxon>Bacteria</taxon>
        <taxon>Bacillati</taxon>
        <taxon>Bacillota</taxon>
        <taxon>Bacilli</taxon>
        <taxon>Bacillales</taxon>
        <taxon>Paenibacillaceae</taxon>
        <taxon>Paenibacillus</taxon>
    </lineage>
</organism>
<feature type="transmembrane region" description="Helical" evidence="7">
    <location>
        <begin position="161"/>
        <end position="186"/>
    </location>
</feature>
<dbReference type="PANTHER" id="PTHR43005:SF1">
    <property type="entry name" value="SPERMIDINE_PUTRESCINE TRANSPORT SYSTEM PERMEASE PROTEIN"/>
    <property type="match status" value="1"/>
</dbReference>
<feature type="transmembrane region" description="Helical" evidence="7">
    <location>
        <begin position="78"/>
        <end position="99"/>
    </location>
</feature>
<dbReference type="CDD" id="cd06261">
    <property type="entry name" value="TM_PBP2"/>
    <property type="match status" value="1"/>
</dbReference>
<keyword evidence="10" id="KW-1185">Reference proteome</keyword>
<evidence type="ECO:0000256" key="4">
    <source>
        <dbReference type="ARBA" id="ARBA00022692"/>
    </source>
</evidence>
<dbReference type="Gene3D" id="1.10.3720.10">
    <property type="entry name" value="MetI-like"/>
    <property type="match status" value="1"/>
</dbReference>
<keyword evidence="3" id="KW-1003">Cell membrane</keyword>